<feature type="domain" description="Ig-like" evidence="13">
    <location>
        <begin position="4708"/>
        <end position="4796"/>
    </location>
</feature>
<feature type="compositionally biased region" description="Basic and acidic residues" evidence="12">
    <location>
        <begin position="6020"/>
        <end position="6031"/>
    </location>
</feature>
<name>A0A7R8UGW0_HERIL</name>
<dbReference type="FunFam" id="2.60.40.10:FF:000612">
    <property type="entry name" value="palladin isoform X1"/>
    <property type="match status" value="1"/>
</dbReference>
<organism evidence="14 15">
    <name type="scientific">Hermetia illucens</name>
    <name type="common">Black soldier fly</name>
    <dbReference type="NCBI Taxonomy" id="343691"/>
    <lineage>
        <taxon>Eukaryota</taxon>
        <taxon>Metazoa</taxon>
        <taxon>Ecdysozoa</taxon>
        <taxon>Arthropoda</taxon>
        <taxon>Hexapoda</taxon>
        <taxon>Insecta</taxon>
        <taxon>Pterygota</taxon>
        <taxon>Neoptera</taxon>
        <taxon>Endopterygota</taxon>
        <taxon>Diptera</taxon>
        <taxon>Brachycera</taxon>
        <taxon>Stratiomyomorpha</taxon>
        <taxon>Stratiomyidae</taxon>
        <taxon>Hermetiinae</taxon>
        <taxon>Hermetia</taxon>
    </lineage>
</organism>
<feature type="compositionally biased region" description="Basic and acidic residues" evidence="12">
    <location>
        <begin position="5596"/>
        <end position="5630"/>
    </location>
</feature>
<dbReference type="FunFam" id="2.60.40.10:FF:001163">
    <property type="entry name" value="Sallimus, isoform Q"/>
    <property type="match status" value="1"/>
</dbReference>
<dbReference type="FunFam" id="2.60.40.10:FF:000147">
    <property type="entry name" value="Myosin light chain kinase"/>
    <property type="match status" value="1"/>
</dbReference>
<feature type="domain" description="Ig-like" evidence="13">
    <location>
        <begin position="3133"/>
        <end position="3224"/>
    </location>
</feature>
<dbReference type="SUPFAM" id="SSF48726">
    <property type="entry name" value="Immunoglobulin"/>
    <property type="match status" value="42"/>
</dbReference>
<dbReference type="InterPro" id="IPR007110">
    <property type="entry name" value="Ig-like_dom"/>
</dbReference>
<feature type="domain" description="Ig-like" evidence="13">
    <location>
        <begin position="4500"/>
        <end position="4577"/>
    </location>
</feature>
<dbReference type="GO" id="GO:0031674">
    <property type="term" value="C:I band"/>
    <property type="evidence" value="ECO:0007669"/>
    <property type="project" value="UniProtKB-ARBA"/>
</dbReference>
<dbReference type="FunFam" id="2.60.40.10:FF:001128">
    <property type="entry name" value="Sallimus, isoform P"/>
    <property type="match status" value="1"/>
</dbReference>
<comment type="subcellular location">
    <subcellularLocation>
        <location evidence="1">Cytoplasm</location>
        <location evidence="1">Myofibril</location>
        <location evidence="1">Sarcomere</location>
        <location evidence="1">A band</location>
    </subcellularLocation>
</comment>
<feature type="domain" description="Ig-like" evidence="13">
    <location>
        <begin position="4094"/>
        <end position="4181"/>
    </location>
</feature>
<feature type="compositionally biased region" description="Basic and acidic residues" evidence="12">
    <location>
        <begin position="5929"/>
        <end position="5941"/>
    </location>
</feature>
<feature type="compositionally biased region" description="Basic and acidic residues" evidence="12">
    <location>
        <begin position="4341"/>
        <end position="4353"/>
    </location>
</feature>
<keyword evidence="5" id="KW-0677">Repeat</keyword>
<feature type="domain" description="Ig-like" evidence="13">
    <location>
        <begin position="6870"/>
        <end position="6960"/>
    </location>
</feature>
<dbReference type="FunFam" id="2.60.40.10:FF:000345">
    <property type="entry name" value="Muscle M-line assembly protein unc-89"/>
    <property type="match status" value="1"/>
</dbReference>
<feature type="compositionally biased region" description="Basic and acidic residues" evidence="12">
    <location>
        <begin position="5325"/>
        <end position="5341"/>
    </location>
</feature>
<feature type="compositionally biased region" description="Basic and acidic residues" evidence="12">
    <location>
        <begin position="5476"/>
        <end position="5495"/>
    </location>
</feature>
<dbReference type="PROSITE" id="PS50835">
    <property type="entry name" value="IG_LIKE"/>
    <property type="match status" value="39"/>
</dbReference>
<feature type="domain" description="Ig-like" evidence="13">
    <location>
        <begin position="3032"/>
        <end position="3121"/>
    </location>
</feature>
<feature type="region of interest" description="Disordered" evidence="12">
    <location>
        <begin position="4994"/>
        <end position="5022"/>
    </location>
</feature>
<feature type="compositionally biased region" description="Basic and acidic residues" evidence="12">
    <location>
        <begin position="5759"/>
        <end position="5788"/>
    </location>
</feature>
<feature type="domain" description="Ig-like" evidence="13">
    <location>
        <begin position="3813"/>
        <end position="3903"/>
    </location>
</feature>
<feature type="compositionally biased region" description="Low complexity" evidence="12">
    <location>
        <begin position="5001"/>
        <end position="5012"/>
    </location>
</feature>
<keyword evidence="8" id="KW-0175">Coiled coil</keyword>
<feature type="compositionally biased region" description="Low complexity" evidence="12">
    <location>
        <begin position="55"/>
        <end position="67"/>
    </location>
</feature>
<dbReference type="FunFam" id="2.60.40.10:FF:000966">
    <property type="entry name" value="Sallimus, isoform P"/>
    <property type="match status" value="1"/>
</dbReference>
<dbReference type="Pfam" id="PF07679">
    <property type="entry name" value="I-set"/>
    <property type="match status" value="42"/>
</dbReference>
<feature type="domain" description="Ig-like" evidence="13">
    <location>
        <begin position="1026"/>
        <end position="1113"/>
    </location>
</feature>
<keyword evidence="9" id="KW-1015">Disulfide bond</keyword>
<accession>A0A7R8UGW0</accession>
<feature type="region of interest" description="Disordered" evidence="12">
    <location>
        <begin position="4805"/>
        <end position="4900"/>
    </location>
</feature>
<dbReference type="Gene3D" id="2.60.40.10">
    <property type="entry name" value="Immunoglobulins"/>
    <property type="match status" value="42"/>
</dbReference>
<keyword evidence="6" id="KW-0547">Nucleotide-binding</keyword>
<feature type="compositionally biased region" description="Basic and acidic residues" evidence="12">
    <location>
        <begin position="5890"/>
        <end position="5904"/>
    </location>
</feature>
<feature type="domain" description="Ig-like" evidence="13">
    <location>
        <begin position="88"/>
        <end position="179"/>
    </location>
</feature>
<reference evidence="14 15" key="1">
    <citation type="submission" date="2020-11" db="EMBL/GenBank/DDBJ databases">
        <authorList>
            <person name="Wallbank WR R."/>
            <person name="Pardo Diaz C."/>
            <person name="Kozak K."/>
            <person name="Martin S."/>
            <person name="Jiggins C."/>
            <person name="Moest M."/>
            <person name="Warren A I."/>
            <person name="Generalovic N T."/>
            <person name="Byers J.R.P. K."/>
            <person name="Montejo-Kovacevich G."/>
            <person name="Yen C E."/>
        </authorList>
    </citation>
    <scope>NUCLEOTIDE SEQUENCE [LARGE SCALE GENOMIC DNA]</scope>
</reference>
<dbReference type="FunFam" id="2.60.40.10:FF:001311">
    <property type="entry name" value="Sallimus, isoform U"/>
    <property type="match status" value="1"/>
</dbReference>
<dbReference type="FunFam" id="2.60.40.10:FF:001048">
    <property type="entry name" value="Sallimus, isoform Q"/>
    <property type="match status" value="1"/>
</dbReference>
<dbReference type="InterPro" id="IPR003599">
    <property type="entry name" value="Ig_sub"/>
</dbReference>
<feature type="domain" description="Ig-like" evidence="13">
    <location>
        <begin position="4609"/>
        <end position="4697"/>
    </location>
</feature>
<dbReference type="CDD" id="cd00096">
    <property type="entry name" value="Ig"/>
    <property type="match status" value="6"/>
</dbReference>
<feature type="compositionally biased region" description="Basic and acidic residues" evidence="12">
    <location>
        <begin position="4314"/>
        <end position="4323"/>
    </location>
</feature>
<dbReference type="InterPro" id="IPR003598">
    <property type="entry name" value="Ig_sub2"/>
</dbReference>
<feature type="domain" description="Ig-like" evidence="13">
    <location>
        <begin position="2359"/>
        <end position="2452"/>
    </location>
</feature>
<keyword evidence="7" id="KW-0067">ATP-binding</keyword>
<dbReference type="GO" id="GO:0045214">
    <property type="term" value="P:sarcomere organization"/>
    <property type="evidence" value="ECO:0007669"/>
    <property type="project" value="UniProtKB-ARBA"/>
</dbReference>
<keyword evidence="11" id="KW-0393">Immunoglobulin domain</keyword>
<evidence type="ECO:0000256" key="10">
    <source>
        <dbReference type="ARBA" id="ARBA00023179"/>
    </source>
</evidence>
<feature type="compositionally biased region" description="Polar residues" evidence="12">
    <location>
        <begin position="5278"/>
        <end position="5287"/>
    </location>
</feature>
<feature type="region of interest" description="Disordered" evidence="12">
    <location>
        <begin position="1"/>
        <end position="27"/>
    </location>
</feature>
<evidence type="ECO:0000256" key="12">
    <source>
        <dbReference type="SAM" id="MobiDB-lite"/>
    </source>
</evidence>
<dbReference type="EMBL" id="LR899010">
    <property type="protein sequence ID" value="CAD7080653.1"/>
    <property type="molecule type" value="Genomic_DNA"/>
</dbReference>
<evidence type="ECO:0000259" key="13">
    <source>
        <dbReference type="PROSITE" id="PS50835"/>
    </source>
</evidence>
<dbReference type="SMART" id="SM00408">
    <property type="entry name" value="IGc2"/>
    <property type="match status" value="41"/>
</dbReference>
<keyword evidence="3" id="KW-0728">SH3 domain</keyword>
<dbReference type="FunFam" id="2.60.40.10:FF:000080">
    <property type="entry name" value="Myosin light chain kinase, smooth muscle"/>
    <property type="match status" value="1"/>
</dbReference>
<feature type="domain" description="Ig-like" evidence="13">
    <location>
        <begin position="3956"/>
        <end position="4047"/>
    </location>
</feature>
<feature type="compositionally biased region" description="Basic and acidic residues" evidence="12">
    <location>
        <begin position="5828"/>
        <end position="5846"/>
    </location>
</feature>
<evidence type="ECO:0000256" key="11">
    <source>
        <dbReference type="ARBA" id="ARBA00023319"/>
    </source>
</evidence>
<feature type="domain" description="Ig-like" evidence="13">
    <location>
        <begin position="6431"/>
        <end position="6523"/>
    </location>
</feature>
<feature type="domain" description="Ig-like" evidence="13">
    <location>
        <begin position="2893"/>
        <end position="2986"/>
    </location>
</feature>
<feature type="compositionally biased region" description="Basic and acidic residues" evidence="12">
    <location>
        <begin position="6045"/>
        <end position="6059"/>
    </location>
</feature>
<feature type="domain" description="Ig-like" evidence="13">
    <location>
        <begin position="1561"/>
        <end position="1646"/>
    </location>
</feature>
<feature type="domain" description="Ig-like" evidence="13">
    <location>
        <begin position="374"/>
        <end position="464"/>
    </location>
</feature>
<feature type="compositionally biased region" description="Basic and acidic residues" evidence="12">
    <location>
        <begin position="5952"/>
        <end position="5970"/>
    </location>
</feature>
<protein>
    <recommendedName>
        <fullName evidence="13">Ig-like domain-containing protein</fullName>
    </recommendedName>
</protein>
<dbReference type="GO" id="GO:0031430">
    <property type="term" value="C:M band"/>
    <property type="evidence" value="ECO:0007669"/>
    <property type="project" value="UniProtKB-ARBA"/>
</dbReference>
<feature type="domain" description="Ig-like" evidence="13">
    <location>
        <begin position="753"/>
        <end position="846"/>
    </location>
</feature>
<evidence type="ECO:0000256" key="6">
    <source>
        <dbReference type="ARBA" id="ARBA00022741"/>
    </source>
</evidence>
<feature type="domain" description="Ig-like" evidence="13">
    <location>
        <begin position="6305"/>
        <end position="6422"/>
    </location>
</feature>
<feature type="region of interest" description="Disordered" evidence="12">
    <location>
        <begin position="6226"/>
        <end position="6245"/>
    </location>
</feature>
<evidence type="ECO:0000256" key="8">
    <source>
        <dbReference type="ARBA" id="ARBA00023054"/>
    </source>
</evidence>
<feature type="domain" description="Ig-like" evidence="13">
    <location>
        <begin position="1160"/>
        <end position="1251"/>
    </location>
</feature>
<dbReference type="GO" id="GO:0005524">
    <property type="term" value="F:ATP binding"/>
    <property type="evidence" value="ECO:0007669"/>
    <property type="project" value="UniProtKB-KW"/>
</dbReference>
<feature type="compositionally biased region" description="Basic and acidic residues" evidence="12">
    <location>
        <begin position="6094"/>
        <end position="6104"/>
    </location>
</feature>
<feature type="domain" description="Ig-like" evidence="13">
    <location>
        <begin position="6742"/>
        <end position="6831"/>
    </location>
</feature>
<feature type="domain" description="Ig-like" evidence="13">
    <location>
        <begin position="1294"/>
        <end position="1384"/>
    </location>
</feature>
<evidence type="ECO:0000256" key="2">
    <source>
        <dbReference type="ARBA" id="ARBA00006692"/>
    </source>
</evidence>
<dbReference type="FunFam" id="2.60.40.10:FF:000430">
    <property type="entry name" value="Sallimus, isoform P"/>
    <property type="match status" value="2"/>
</dbReference>
<feature type="region of interest" description="Disordered" evidence="12">
    <location>
        <begin position="41"/>
        <end position="67"/>
    </location>
</feature>
<dbReference type="InterPro" id="IPR036179">
    <property type="entry name" value="Ig-like_dom_sf"/>
</dbReference>
<dbReference type="InParanoid" id="A0A7R8UGW0"/>
<feature type="compositionally biased region" description="Basic and acidic residues" evidence="12">
    <location>
        <begin position="5645"/>
        <end position="5654"/>
    </location>
</feature>
<dbReference type="FunFam" id="2.60.40.10:FF:000962">
    <property type="entry name" value="titin isoform X1"/>
    <property type="match status" value="3"/>
</dbReference>
<evidence type="ECO:0000313" key="15">
    <source>
        <dbReference type="Proteomes" id="UP000594454"/>
    </source>
</evidence>
<evidence type="ECO:0000256" key="9">
    <source>
        <dbReference type="ARBA" id="ARBA00023157"/>
    </source>
</evidence>
<feature type="domain" description="Ig-like" evidence="13">
    <location>
        <begin position="1961"/>
        <end position="2053"/>
    </location>
</feature>
<keyword evidence="10" id="KW-0514">Muscle protein</keyword>
<dbReference type="FunFam" id="2.60.40.10:FF:000119">
    <property type="entry name" value="Sallimus, isoform P"/>
    <property type="match status" value="16"/>
</dbReference>
<evidence type="ECO:0000256" key="3">
    <source>
        <dbReference type="ARBA" id="ARBA00022443"/>
    </source>
</evidence>
<feature type="domain" description="Ig-like" evidence="13">
    <location>
        <begin position="3679"/>
        <end position="3770"/>
    </location>
</feature>
<dbReference type="OrthoDB" id="6612025at2759"/>
<feature type="region of interest" description="Disordered" evidence="12">
    <location>
        <begin position="5260"/>
        <end position="6125"/>
    </location>
</feature>
<dbReference type="PANTHER" id="PTHR47633:SF4">
    <property type="entry name" value="MYOPALLADIN ISOFORM X1"/>
    <property type="match status" value="1"/>
</dbReference>
<dbReference type="Proteomes" id="UP000594454">
    <property type="component" value="Chromosome 2"/>
</dbReference>
<evidence type="ECO:0000256" key="1">
    <source>
        <dbReference type="ARBA" id="ARBA00004161"/>
    </source>
</evidence>
<dbReference type="FunFam" id="2.60.40.10:FF:000697">
    <property type="entry name" value="titin isoform X1"/>
    <property type="match status" value="1"/>
</dbReference>
<feature type="domain" description="Ig-like" evidence="13">
    <location>
        <begin position="3266"/>
        <end position="3357"/>
    </location>
</feature>
<feature type="domain" description="Ig-like" evidence="13">
    <location>
        <begin position="2092"/>
        <end position="2183"/>
    </location>
</feature>
<dbReference type="FunFam" id="2.60.40.10:FF:000809">
    <property type="entry name" value="Sallimus, isoform Q"/>
    <property type="match status" value="1"/>
</dbReference>
<feature type="domain" description="Ig-like" evidence="13">
    <location>
        <begin position="1694"/>
        <end position="1779"/>
    </location>
</feature>
<feature type="domain" description="Ig-like" evidence="13">
    <location>
        <begin position="2757"/>
        <end position="2847"/>
    </location>
</feature>
<gene>
    <name evidence="14" type="ORF">HERILL_LOCUS3798</name>
</gene>
<feature type="region of interest" description="Disordered" evidence="12">
    <location>
        <begin position="4312"/>
        <end position="4353"/>
    </location>
</feature>
<comment type="similarity">
    <text evidence="2">Belongs to the protein kinase superfamily. CAMK Ser/Thr protein kinase family.</text>
</comment>
<dbReference type="FunFam" id="2.60.40.10:FF:001409">
    <property type="entry name" value="Muscle M-line assembly protein unc-89"/>
    <property type="match status" value="1"/>
</dbReference>
<feature type="compositionally biased region" description="Basic and acidic residues" evidence="12">
    <location>
        <begin position="5668"/>
        <end position="5711"/>
    </location>
</feature>
<evidence type="ECO:0000313" key="14">
    <source>
        <dbReference type="EMBL" id="CAD7080653.1"/>
    </source>
</evidence>
<dbReference type="FunFam" id="2.60.40.10:FF:001196">
    <property type="entry name" value="Sallimus, isoform P"/>
    <property type="match status" value="1"/>
</dbReference>
<feature type="compositionally biased region" description="Basic and acidic residues" evidence="12">
    <location>
        <begin position="5436"/>
        <end position="5455"/>
    </location>
</feature>
<feature type="compositionally biased region" description="Basic and acidic residues" evidence="12">
    <location>
        <begin position="5554"/>
        <end position="5575"/>
    </location>
</feature>
<evidence type="ECO:0000256" key="5">
    <source>
        <dbReference type="ARBA" id="ARBA00022737"/>
    </source>
</evidence>
<feature type="compositionally biased region" description="Basic and acidic residues" evidence="12">
    <location>
        <begin position="5989"/>
        <end position="6005"/>
    </location>
</feature>
<keyword evidence="15" id="KW-1185">Reference proteome</keyword>
<feature type="domain" description="Ig-like" evidence="13">
    <location>
        <begin position="620"/>
        <end position="709"/>
    </location>
</feature>
<feature type="domain" description="Ig-like" evidence="13">
    <location>
        <begin position="2625"/>
        <end position="2718"/>
    </location>
</feature>
<feature type="domain" description="Ig-like" evidence="13">
    <location>
        <begin position="257"/>
        <end position="345"/>
    </location>
</feature>
<feature type="domain" description="Ig-like" evidence="13">
    <location>
        <begin position="892"/>
        <end position="983"/>
    </location>
</feature>
<keyword evidence="4" id="KW-0963">Cytoplasm</keyword>
<dbReference type="InterPro" id="IPR013098">
    <property type="entry name" value="Ig_I-set"/>
</dbReference>
<dbReference type="SMART" id="SM00409">
    <property type="entry name" value="IG"/>
    <property type="match status" value="41"/>
</dbReference>
<feature type="domain" description="Ig-like" evidence="13">
    <location>
        <begin position="2491"/>
        <end position="2577"/>
    </location>
</feature>
<evidence type="ECO:0000256" key="7">
    <source>
        <dbReference type="ARBA" id="ARBA00022840"/>
    </source>
</evidence>
<feature type="domain" description="Ig-like" evidence="13">
    <location>
        <begin position="3542"/>
        <end position="3628"/>
    </location>
</feature>
<dbReference type="FunFam" id="2.60.40.10:FF:001403">
    <property type="entry name" value="Sallimus, isoform U"/>
    <property type="match status" value="1"/>
</dbReference>
<dbReference type="FunFam" id="2.60.40.10:FF:001269">
    <property type="entry name" value="Sallimus, isoform P"/>
    <property type="match status" value="1"/>
</dbReference>
<feature type="domain" description="Ig-like" evidence="13">
    <location>
        <begin position="474"/>
        <end position="562"/>
    </location>
</feature>
<feature type="compositionally biased region" description="Basic and acidic residues" evidence="12">
    <location>
        <begin position="5858"/>
        <end position="5882"/>
    </location>
</feature>
<feature type="domain" description="Ig-like" evidence="13">
    <location>
        <begin position="6537"/>
        <end position="6626"/>
    </location>
</feature>
<feature type="compositionally biased region" description="Low complexity" evidence="12">
    <location>
        <begin position="5395"/>
        <end position="5407"/>
    </location>
</feature>
<feature type="compositionally biased region" description="Polar residues" evidence="12">
    <location>
        <begin position="1"/>
        <end position="18"/>
    </location>
</feature>
<feature type="domain" description="Ig-like" evidence="13">
    <location>
        <begin position="1427"/>
        <end position="1518"/>
    </location>
</feature>
<proteinExistence type="inferred from homology"/>
<feature type="domain" description="Ig-like" evidence="13">
    <location>
        <begin position="3404"/>
        <end position="3497"/>
    </location>
</feature>
<feature type="domain" description="Ig-like" evidence="13">
    <location>
        <begin position="1827"/>
        <end position="1918"/>
    </location>
</feature>
<dbReference type="InterPro" id="IPR013783">
    <property type="entry name" value="Ig-like_fold"/>
</dbReference>
<feature type="compositionally biased region" description="Basic and acidic residues" evidence="12">
    <location>
        <begin position="6073"/>
        <end position="6086"/>
    </location>
</feature>
<dbReference type="PANTHER" id="PTHR47633">
    <property type="entry name" value="IMMUNOGLOBULIN"/>
    <property type="match status" value="1"/>
</dbReference>
<dbReference type="GO" id="GO:0007525">
    <property type="term" value="P:somatic muscle development"/>
    <property type="evidence" value="ECO:0007669"/>
    <property type="project" value="UniProtKB-ARBA"/>
</dbReference>
<sequence length="7325" mass="832719">MHRQNSNPNPSQGTVQNASQQFISQEQYQQQQQFQQQQQIQQQRISRTEHHVRSQVTTQQRVHGVQGQGGMIQMQPQTHIYQQGDISPPVFERIFKNARFAQGGNALFEGRLRGNPKPVVNWTRKGAPLLESQKYHMSYNETTGDISLLINQIGPGDEGEYTCTARNQYGEAICSVFIQPEGQPMPQIQPIPQYDKSLYTNGYSYTSVEEEFRVDTFEYRLLREVSYRESITRRSSYESDFKLSTEIDRSLGPAHPPQIQTKQRNTKLIEGSDALFTAKVSSNPRPRLTWFHNGQRIIPSSKHDISYSNNMATLRVRNANSQDAGHYTMLAENTQGCVVSSAVLAVEPAQEVPGHEPRPVDTTAEQAEAGKALPPVFTKAFQDREATESKMARFDCRVTGRPYPEVIWLINGRQIHDDATHKILVNETGSHSLMITNVSRNDAGAIQCLARNKAGDAAIQANLTVLEKEQIVAPKFVQRFTTVNVREGEPVTLSARAVGTPIPRITWQKDGVQISSSNDVYIGVDGGATALEIPRARASDSGWYQCTAQNVAGSTATRARLHVETPKTPVQEQRRLHFPRPTKIIEPEPAPGPEIIYLRHVERAKPHLRPGEEDRVYPPPQFIIPLRDVNQYEGGKIHLEARIEPVGDPSMVVEWFFNGKPMRASSRVTSIFKFGFIALDMIGTITEDSGEYVCRVSNAKGVAESRSIVNIIQRESIEKSSQHPESLQYIQQLEDYSKYQRQESMEESTNQKPVFIRPLQDQGELEEGRNAHFEAQLTPVSDPTMRVEWYKDGRPITASSRITAIFNFGYVSLNILHLRAEDAGSYTVRAVNRLGEAISTATMRIRIKSTVTGDLEIPEQQRYIEKVEELEAYQKSQRGKYVQEIPESTQPPEFKTPIKDQLNIKEGGYAHFEARLEPVGDTTMRIEWLKDGRPLEASSRSTTFFNFGYVALTIKQVTIHDVGVYSCRAYNAMGQATTSANLSVVTKKDIQYDSQHPGGLQKIHHLEDTSRYTKSTEEETRVTQKPRFLGPMKGTNRILEGQRAHFEARVEPQNDLTMKIEWYHNGQPIMPANRIQTYYDFGYVALDISAVRAEDAGQYTVVARNSLGEAQLSATMIVETRSSIDTSSMHRGTYEKTRKLEDSKFVEPQYDIEEISKSKPIFVVPLSDPQPMHEGRNIHLECRLEPMGDPTMRVEWFHNGRPITVGSRFRTYYDFGFVALDIIQTTALDSGEYTVRATNHLGSAHTSACVRIISRSDVVTETQNEQSMEQIQMLEDSSRRRQQVTEDITVMQAPQFTRPLHNIETVEGTNVHLECRLQPVGDPTMRIEWLVNGNPVKTGHRFRPAYEFDYVALDLLGVYAADSGVYTCQAMNQLGEAVTSCSVRIIAKKDLILETQHPSGLEKIQYLEDTSRYKRTEFVDELVNIKPRFLTHPKSLTNMREGRHAHFECKIEPVTDSNLKVEWYKNGHPITVGHRFRPIHDFGYVALDIIDLIAEDSGTYTCRAVNLVGSDETSCDLVCRSGEQILTVTQNEAGLEQIHYLEDKSKYRRIEEIDETTKQAPIFTTSLKNVEIKEGQRAHFECRLIPVSDPTMKVEWYHNNAPLKSGSRFTETNNFGFVALDIMSCLPEDAGTYTCRALNALGEAVTSAIAVVHTKKSIYLESQHESALQSLHRLEDTSRYQRESVQEEIITQAPVFTMPVRDIKVAENQAVHFEARLIPVGDPKLKVEWLRNGVPIQASNRVTTMHDFGYVALNMKYVNPEDSGTYTCRAINELGQAVTSAALIVQSKAALQLETQHETALQKIHQLEDHTRYQRREEEELEVTQPPRFITQLTGPTNLVEGQSAHYECRIEPYPDPNLKVEWFHNGKPLTTGHRFRTSYDFGFAALDVLTVYGEDSGEYTCRVTNRIGQAQSSIRLNVQTRSGIVHDTLHEGAMEKLSYLEDESRFKRKPEEDQYIAERPQFGRPLRNAAAPEGQPIHLEATLTPVNDPTMRVEWYCNGRPIQTGHRFKTTYDFGFVALDILYAHAEDTGTYMCKAKNAVGEAVTTCAVNVSANAGLYLDTLDEQRLQKIRQLESYERPKSPEKEVPGQKPVFLTPLTSLEHLKEGDHAHLECRVEPINDPNLKIEWFVNGKAIRAGHRFRTTHDFGYVALDVLYVYGEDTGTYMCRATNLLGEAVNTCNIRCLNRRSIILDTQHPDGLEKIQKLEAKAAPARAEPQDQPISPPSFITELRGTTEIYEGETAHFEAQVTPVHDPNLRIEFYHNGKPLPSAARFHITFDFGYVALDITHAVPEDAGEYSVRAVNALGQCVSSINLRVIAKGSIISEPQHPEGLEKIRQLEQAQPHRRPEVAEPITRQRPVFTQPLQNIDYIAEGQTAHFECRLIPVGDPTLKVEWFRNEKPIEDSSRITKQHEFGYVSMDIQHIREEDEGVYMCRATNPLGEAVTTASMRVVTKASIQLDTQHPEGMRRIQQLEAPTAPRPEEPEREFGKPVFTQLLTGPSELWEGQHAHFEARVVPVGDPTMRFEWYVNGVELKMGSRFRTTHDFGFVTLDINSVVTNDSGVYMCKAINKSGEAVSSVAMKVKPKSAISGEPLLPESWEKIQLKEAEMNRVPEMFVDTTPQQAPVFTTHLQSYDKLVEGQYILLEAQVEPRADPNLRIEWFKNGISLTTGARIKSTFDFGHVTLSINGLRDDDSAIYTCKATNLLGEAVSTSSLKIQDKHWLLGESLHPDALPRIDQLEQPRIVPKEISEPVYESPVFITHLNNIECKEGDNCHFECNVEPSKDPTMQIEWFRNGKPLEAAAKFKSTYDFGYCALDLTHAYAEDSALYTCKATNSKGTASTSGTLKCTSAATMFLDTQHPQGQAGFEKIQETDQALQDRYKPTSEKPETIYPKPVWIVPLQPEFRLSETQPLHLEGTVEPKEDPNLKIEWYFNGKVLQHGSRFKMSNEFGFVTLDLIEVYERDQGTYTCKAYNKAGEAFTSTTVFCIGKEGIIEQTQHPKGAEGLEGIQNLEESLRRHELKPEEPDSGMAPRFTTEFTSIYDIGEGEVAHFEATLVPTGDQTMVIEWFYNGKTLAASHRYRTVYAFGMVVLEVLGTKIEDSGTYSCRATNKWGQAEISVTLGCVDKTKGQKPRFITHIQNLSGLKDGQSAHFECTLVPVNDPDMKVEWFHNGKPLRHSTRIKPVSDFGYVVLDIAYVQSHDSGEYVCRASNKYGEDFTKASLQCFGKGGVYLDSLQPDSLPKIRELERPTTSQTAGPPTPVAEPPKFITQIQDITRLVEGQSAHFEARLTPVTDPDLKVEWFYNGTKLPHGHRYRTFHDFGIVILDILYCYEENSGVYECRATNKYGMDSTKATMKCISKANLILDSQLPRGMEGGLEKIQTLEDSLVRTRDERVEETKGKAPMFTVPLSNVDNLREGENVHFEARLIPTDDPKLKVEWFWNGKPLKAGSRFRTFCDFGFVILEISPVYPEDSGEYSCRATNEYGEAVTTATMRVQGKRSIILESQLPKGMEGTIDRIAELEGLGVVSDGMPLDDDTGKPPEFITTPSDLTLTENSLAHFECRLTPINDPSMRVEWYHNGKALWAGSRIKTINDFGFVILEIAGCYQRDSGLYTCKATNKHGEATVSCKLQVRGRQGIIVEPQLPTSFRSGTESIQKLEESLHKREEILTDEEQPNPPRFIEEIKDNLDIQEGGPIHFDCRVEPVNDPTLRIDWFHNGRPLPTGSRVHMLNDFGFIALDIDYIYARDSGEYVCKATNKWGYATTTAKVTCKAKHGIISETQLPAGMTAEKLKDLERGQVSTPKKEEPVYGPPKFITQIASCTVEESEAIRFECRVEPKEDPNLRIEWYRNGKLLPSGHRYRTLYDMGYVSLDILYVYAEDSGEYICRAVNNYGEDRTVATISCKQLPSIILQNQVPRGMKRSETLMQMEAAIKKYTSDIHLTEDDLFDPDKRQPPRFVTQIQDQTNLVEMQTTKFECQLAPVGDPNMKVEWFFNGKPLHHKNRFMPIYDFGYVAMNFGWVYPEDSGEYVCRATNLYGMDETRAVIKTAGKPGIIYESQLPKHMKSIERIREMEASWQVSPEQPDEDAKPKCAPVFVSKPEPQTVQEGECARFCCRVTGHPRPRVMWLVNGQTVVHGSRYKLTNDGMYHLDIPKTRQYDTGKVEVIARSSVGEAMASTDLRVIPRADDYRGVLKNSPRPWYDYDLVQYQNERQETELEKTFEERKQHLADQTPINLKAIDHLKPKVIKEPETEWQKAVKTKKTEGYYNQLSQLESEQILKETKLREESHQYAVPGQRVIDKSVTRGMAQNYEESLEKTEDRTLQRPTQKLYRPPDPSESSVHGREVHVSKQKQTQKEVVGDLEITRNITATETTEVEHRGTTQERVIQGPVKPAKPPFFTKKIQPCRVFENEQARFEVEFDGEPLPTVKWYRENFLIQNSPDFQIHTFGTKSVLIIRQVFIEDSAVFAVIAENRGGTAKCSANLVVEERRRVGKGGVIPPNFIQTIQTSTVTTGQLARFDCKIAGTKPIDVYWLKNGKKLLPSIKHKMLEEDSNYTLLIIEAYPEDAGKYECVAVNSGGEARCDAECFVQSPTRPQKEKPTAPGTEKAPVLVEPLKNQIVTEGHPVIFKCRVIGKPNPAAQWFRGENIIKQSRYFHMSREGEYFNLRISEAFPEDEGTYKCVLSNKLGTVQTQATLKVTVPESQESLPTITALKDVSVLEGSPAQFKTTISGKTKATSVQWFREGALIPQSPDFQMIFDGNSAVLLIGSTYEEDSGIFTCRVTSSAGQVESSAKLTVKKRHISAYQLDGKEEEEAESSKDEGSSSDGQQPEDRRYLLPEAPTLGQKSGQPTRGRTKQKGRSKSLQPTSAPWRKTSRSRRGRSLDNVRRGKQPFFPGFKPEPIPVWTEEEIRLKPTPIEKKEIPKLEIGKVYLRSVKQERSRAILSITEQIDEIIHGSQPSAKEVIPWKEMREKLRAVERVHKQIEKFELDEVPLKPVPGKQPEQTTVQPQQPSISGVLGTTSTEEAKSMEIERLKHQEEVSILEITQQIDELINRQQAEIGDKIPWKAMREQLKTVERVQKKIEKFKLEEVDLRTIKEMKAEEVSFHEGLQYTEDTALLTLDKQTQQMQKVLTKGVRQEEEIGRLQYTTTEDTNLLKLSQSEIEKIKRLKQEEAVHWRRGRKQVDQITGEEQYQQIEDANILKMRDQETGEIQKVEQVSTLRKEKRITTDEFTPQQYAEVEDINLLKLSISEREQITQLKKDEQPVHWRKPRKPEETFVSTEESSMIQPAKPQEEVPEQPVFWKRGKKDVQPKQAEQIYTEEDSERLKLTKQEEIIAKQPEETPVPWMRGKKPKETVTTTEELPEKPKHPFAQKQKKEEEKPEYIGFKLKPTPRETVVQQQAQETQQLVSTEEAEYIQPMKQEVEEQKLLEQPTLQEEKPVDWRKPREPKIEKPQAPEAQQPVSTEEAQFIQPATEEEKPVHWRKPREQKAEEPKAPQPEQPTSIEEGQFIQPTAEEEKPVHWRKPREQKVEEPIAPQPQQPASTEEAQFIKPAPEEEKPVHWRKPREQKAEEPRAPQPEQPVSTEEAQFIQPAAEEEKPVHWRKSREEKTEQPVPTEEEKPTDSADVKQPEQIAPQAWRGPKKQMVEQKEMQGPEKVTLKPIPRQKPLPEPEKVEEVTLKPVRREKPEEILPEKVVEERQVQPETAKPEEAPQIPWARGKKKPEKPKPEMEEFQPTEVQPYVPEKPEDLSFTPVPETVSKDIPEKQDIVKEQPEKDVKPQTEPEKLPWQRGIKKKPTEETVEEAQWPTGKRRPKEEEKPEQVVLKPVRREKPVEQPKDEKPEKVDKLHKKQFPELQDAEKPSMEEYKPEKLDELQPEKEAEQPVPWRRTPKEKPTEEQPEEKQWPTGKRKPKEPELPETVQLKPIPRKKPEPKQEEEKPSELVPTKPAPGDIKDYELPDIEKPVFKPKEEVEEIPEKGVPWRRGKKPKPSEEKPVEEKPEKPLEEEAQPMPEEVTQPELPKEKVEEKAEVPEQPVVKKLPKGRILPEKPEEVKEEIKLKPIPRKKMQQPEPQKPEEADIAPKEIEQQPEDIPEVEKPEKPAEKVKRKKPKLQQETPSADEVPEEYAEAFVDEKPDLEEVEVIPVESTKDVALIEEVVEHTAEEKLTDEFGVEKQKAHKKRTKRLKEASLDEQPDTLVAERIEEVQVVEEQRDQEISQTTITLKKSEEKREEVTTQPETEETEVEEFKKEMEMKITSNIVKKEKKRVVIDDSQPLPELELITAKRVQEGLDKVPDEEIIEDETVPETVQQTVSEVVTIEEKEVKKKKKTIVKPPKFIEKLQPLKCEPEKPTILEAKVEGIPFPEVKWYFNNTELFASEKYEIVVVENTVKLKIAKVTPADVGIYTCQAKNEAGVATTRTNIILEKEKGIAPAFVKPLQIEFNTEENKATITCQVYGKPKPKVKWLRGIEEVIPTETVQSFYDEEMGTAILEVINPTPNEATVYTIQAENQFGKAIGNANILMSMDRALQPKEVLKAPSVTPLNAQVVPTGSTLIFESKYDGYPTPEIKWYKNGKEIILNEEVTVTTEEGVSTLKIINMNRKRSGKYEISAVNKVGEAKSSGSVVVSDMADANEVKPPHFIEPLQPKFVSENEVVIIEATVDSFPTSSFQWFVRSTPIKSSHETKIVTKENKSILIIESFKRDQLGPYTCRAENVAGSVTSTASINLIEDVPEIEEVKEFVSPSFVELLEPVNVMDGEQLSLTCKVIGIPTPKVEWFYNGRKIEETKDTIISQDTHGVCSLTITEAFPEEAGQYVCKATNKVGEAITEAPVNIQAYEYFPDSEITGQTASEEDLLDKTLSIDEQTICDFAPKIIQKLPTQVTPQQGELTKFEVKVIGKPKPKVKWLKDGEVLQASEEYQIENFEDGTSVLVINNVYPDDTGTISFEAYNPLGVAVTTTELSVEEIYGTKQYRKPEWVTHMEEMQEALKDCCYHERLIIEITWWFGTTQLRDSNEIRIITEENKSSCEILNVTENTVGYYSCKATNEIGMNISRAKFSLATAKAVTETVDIASEAVSKKVGKKRMTKKAAQKAAKLHKSTVEIRPKQEEVTIEIVSDDKKTKKTKKPPKPKIIPVVSVENKVLRVEVIRMVEEIHLKIIEKTITKSDIIEISQHEDVTTILETIDTEIFKAGEKSLRDLATISVLLTYGLEISEITYLYEANIFPTLKDPETQAALVQLVEREGHEELIAQILAEQASEEDETSVAATIGFRAFIKMIEISNITIEEVITKFVKEDFVAQEWKYTKEVVITLKVLGTFNRYCMLVTK</sequence>
<feature type="compositionally biased region" description="Basic and acidic residues" evidence="12">
    <location>
        <begin position="5516"/>
        <end position="5533"/>
    </location>
</feature>
<feature type="domain" description="Ig-like" evidence="13">
    <location>
        <begin position="6637"/>
        <end position="6725"/>
    </location>
</feature>
<dbReference type="FunFam" id="2.60.40.10:FF:000107">
    <property type="entry name" value="Myosin, light chain kinase a"/>
    <property type="match status" value="4"/>
</dbReference>
<evidence type="ECO:0000256" key="4">
    <source>
        <dbReference type="ARBA" id="ARBA00022490"/>
    </source>
</evidence>